<comment type="subunit">
    <text evidence="3 9">Tetramer of two alpha and two beta chains.</text>
</comment>
<accession>A0A2K9P211</accession>
<evidence type="ECO:0000256" key="3">
    <source>
        <dbReference type="ARBA" id="ARBA00011270"/>
    </source>
</evidence>
<protein>
    <recommendedName>
        <fullName evidence="9">Tryptophan synthase alpha chain</fullName>
        <ecNumber evidence="9">4.2.1.20</ecNumber>
    </recommendedName>
</protein>
<feature type="active site" description="Proton acceptor" evidence="9">
    <location>
        <position position="63"/>
    </location>
</feature>
<evidence type="ECO:0000256" key="5">
    <source>
        <dbReference type="ARBA" id="ARBA00022822"/>
    </source>
</evidence>
<dbReference type="AlphaFoldDB" id="A0A2K9P211"/>
<evidence type="ECO:0000313" key="12">
    <source>
        <dbReference type="Proteomes" id="UP000235589"/>
    </source>
</evidence>
<keyword evidence="7 9" id="KW-0456">Lyase</keyword>
<dbReference type="RefSeq" id="WP_102365526.1">
    <property type="nucleotide sequence ID" value="NZ_CP020991.1"/>
</dbReference>
<dbReference type="InterPro" id="IPR002028">
    <property type="entry name" value="Trp_synthase_suA"/>
</dbReference>
<dbReference type="EMBL" id="CP020991">
    <property type="protein sequence ID" value="AUO19312.1"/>
    <property type="molecule type" value="Genomic_DNA"/>
</dbReference>
<evidence type="ECO:0000256" key="6">
    <source>
        <dbReference type="ARBA" id="ARBA00023141"/>
    </source>
</evidence>
<dbReference type="OrthoDB" id="9804578at2"/>
<dbReference type="NCBIfam" id="TIGR00262">
    <property type="entry name" value="trpA"/>
    <property type="match status" value="1"/>
</dbReference>
<name>A0A2K9P211_9FIRM</name>
<dbReference type="PROSITE" id="PS00167">
    <property type="entry name" value="TRP_SYNTHASE_ALPHA"/>
    <property type="match status" value="1"/>
</dbReference>
<evidence type="ECO:0000256" key="8">
    <source>
        <dbReference type="ARBA" id="ARBA00049047"/>
    </source>
</evidence>
<keyword evidence="6 9" id="KW-0057">Aromatic amino acid biosynthesis</keyword>
<comment type="pathway">
    <text evidence="2 9">Amino-acid biosynthesis; L-tryptophan biosynthesis; L-tryptophan from chorismate: step 5/5.</text>
</comment>
<proteinExistence type="inferred from homology"/>
<dbReference type="Gene3D" id="3.20.20.70">
    <property type="entry name" value="Aldolase class I"/>
    <property type="match status" value="1"/>
</dbReference>
<evidence type="ECO:0000256" key="7">
    <source>
        <dbReference type="ARBA" id="ARBA00023239"/>
    </source>
</evidence>
<sequence>MTNENRIDKKFSLLRDENKKALITFITFGDPDIETSKKLVLEMEKEGADLIEIGVPFSDPMAEGPVIQAANVRALKNEINLDKIFKAVSELRQETEIPLVFLMYFNSLLSYGIEDFFKNCAESGVDAVIIPDLPFEESGEIYDYTVKYNVYQISMITPTSSEERAKKICQRAKGFLYCVSSMGVTGMRDGFGTDFDGVFSMLNKFTDMPKCLGFGISKPKHIEGLKHYCDGLIVGSAIVNQIAEGSTNDEKVEKVGALTKVLAEAAHK</sequence>
<reference evidence="11 12" key="1">
    <citation type="submission" date="2017-04" db="EMBL/GenBank/DDBJ databases">
        <title>Monoglobus pectinilyticus 14 draft genome.</title>
        <authorList>
            <person name="Kim C."/>
            <person name="Rosendale D.I."/>
            <person name="Kelly W.J."/>
            <person name="Tannock G.W."/>
            <person name="Patchett M.L."/>
            <person name="Jordens J.Z."/>
        </authorList>
    </citation>
    <scope>NUCLEOTIDE SEQUENCE [LARGE SCALE GENOMIC DNA]</scope>
    <source>
        <strain evidence="11 12">14</strain>
    </source>
</reference>
<dbReference type="InterPro" id="IPR011060">
    <property type="entry name" value="RibuloseP-bd_barrel"/>
</dbReference>
<dbReference type="InterPro" id="IPR018204">
    <property type="entry name" value="Trp_synthase_alpha_AS"/>
</dbReference>
<comment type="function">
    <text evidence="1 9">The alpha subunit is responsible for the aldol cleavage of indoleglycerol phosphate to indole and glyceraldehyde 3-phosphate.</text>
</comment>
<dbReference type="PANTHER" id="PTHR43406">
    <property type="entry name" value="TRYPTOPHAN SYNTHASE, ALPHA CHAIN"/>
    <property type="match status" value="1"/>
</dbReference>
<dbReference type="HAMAP" id="MF_00131">
    <property type="entry name" value="Trp_synth_alpha"/>
    <property type="match status" value="1"/>
</dbReference>
<dbReference type="InterPro" id="IPR013785">
    <property type="entry name" value="Aldolase_TIM"/>
</dbReference>
<evidence type="ECO:0000256" key="4">
    <source>
        <dbReference type="ARBA" id="ARBA00022605"/>
    </source>
</evidence>
<keyword evidence="5 9" id="KW-0822">Tryptophan biosynthesis</keyword>
<organism evidence="11 12">
    <name type="scientific">Monoglobus pectinilyticus</name>
    <dbReference type="NCBI Taxonomy" id="1981510"/>
    <lineage>
        <taxon>Bacteria</taxon>
        <taxon>Bacillati</taxon>
        <taxon>Bacillota</taxon>
        <taxon>Clostridia</taxon>
        <taxon>Monoglobales</taxon>
        <taxon>Monoglobaceae</taxon>
        <taxon>Monoglobus</taxon>
    </lineage>
</organism>
<evidence type="ECO:0000256" key="2">
    <source>
        <dbReference type="ARBA" id="ARBA00004733"/>
    </source>
</evidence>
<dbReference type="SUPFAM" id="SSF51366">
    <property type="entry name" value="Ribulose-phoshate binding barrel"/>
    <property type="match status" value="1"/>
</dbReference>
<dbReference type="Pfam" id="PF00290">
    <property type="entry name" value="Trp_syntA"/>
    <property type="match status" value="1"/>
</dbReference>
<evidence type="ECO:0000256" key="9">
    <source>
        <dbReference type="HAMAP-Rule" id="MF_00131"/>
    </source>
</evidence>
<comment type="similarity">
    <text evidence="9 10">Belongs to the TrpA family.</text>
</comment>
<dbReference type="PANTHER" id="PTHR43406:SF1">
    <property type="entry name" value="TRYPTOPHAN SYNTHASE ALPHA CHAIN, CHLOROPLASTIC"/>
    <property type="match status" value="1"/>
</dbReference>
<feature type="active site" description="Proton acceptor" evidence="9">
    <location>
        <position position="52"/>
    </location>
</feature>
<dbReference type="FunFam" id="3.20.20.70:FF:000037">
    <property type="entry name" value="Tryptophan synthase alpha chain"/>
    <property type="match status" value="1"/>
</dbReference>
<dbReference type="CDD" id="cd04724">
    <property type="entry name" value="Tryptophan_synthase_alpha"/>
    <property type="match status" value="1"/>
</dbReference>
<evidence type="ECO:0000313" key="11">
    <source>
        <dbReference type="EMBL" id="AUO19312.1"/>
    </source>
</evidence>
<keyword evidence="4 9" id="KW-0028">Amino-acid biosynthesis</keyword>
<dbReference type="GO" id="GO:0005829">
    <property type="term" value="C:cytosol"/>
    <property type="evidence" value="ECO:0007669"/>
    <property type="project" value="TreeGrafter"/>
</dbReference>
<dbReference type="GeneID" id="98062559"/>
<dbReference type="Proteomes" id="UP000235589">
    <property type="component" value="Chromosome"/>
</dbReference>
<gene>
    <name evidence="9" type="primary">trpA</name>
    <name evidence="11" type="ORF">B9O19_01151</name>
</gene>
<dbReference type="KEGG" id="mpec:B9O19_01151"/>
<dbReference type="UniPathway" id="UPA00035">
    <property type="reaction ID" value="UER00044"/>
</dbReference>
<dbReference type="GO" id="GO:0004834">
    <property type="term" value="F:tryptophan synthase activity"/>
    <property type="evidence" value="ECO:0007669"/>
    <property type="project" value="UniProtKB-UniRule"/>
</dbReference>
<evidence type="ECO:0000256" key="1">
    <source>
        <dbReference type="ARBA" id="ARBA00003365"/>
    </source>
</evidence>
<evidence type="ECO:0000256" key="10">
    <source>
        <dbReference type="RuleBase" id="RU003662"/>
    </source>
</evidence>
<dbReference type="EC" id="4.2.1.20" evidence="9"/>
<keyword evidence="12" id="KW-1185">Reference proteome</keyword>
<comment type="catalytic activity">
    <reaction evidence="8 9">
        <text>(1S,2R)-1-C-(indol-3-yl)glycerol 3-phosphate + L-serine = D-glyceraldehyde 3-phosphate + L-tryptophan + H2O</text>
        <dbReference type="Rhea" id="RHEA:10532"/>
        <dbReference type="ChEBI" id="CHEBI:15377"/>
        <dbReference type="ChEBI" id="CHEBI:33384"/>
        <dbReference type="ChEBI" id="CHEBI:57912"/>
        <dbReference type="ChEBI" id="CHEBI:58866"/>
        <dbReference type="ChEBI" id="CHEBI:59776"/>
        <dbReference type="EC" id="4.2.1.20"/>
    </reaction>
</comment>